<dbReference type="PANTHER" id="PTHR30093:SF2">
    <property type="entry name" value="TYPE II SECRETION SYSTEM PROTEIN H"/>
    <property type="match status" value="1"/>
</dbReference>
<evidence type="ECO:0000259" key="2">
    <source>
        <dbReference type="Pfam" id="PF07596"/>
    </source>
</evidence>
<accession>A0A5B9WCL8</accession>
<keyword evidence="1" id="KW-1133">Transmembrane helix</keyword>
<name>A0A5B9WCL8_9BACT</name>
<dbReference type="Pfam" id="PF07963">
    <property type="entry name" value="N_methyl"/>
    <property type="match status" value="1"/>
</dbReference>
<dbReference type="EMBL" id="CP042997">
    <property type="protein sequence ID" value="QEH38418.1"/>
    <property type="molecule type" value="Genomic_DNA"/>
</dbReference>
<protein>
    <submittedName>
        <fullName evidence="3">Type II secretion system protein G</fullName>
    </submittedName>
</protein>
<dbReference type="InterPro" id="IPR045584">
    <property type="entry name" value="Pilin-like"/>
</dbReference>
<organism evidence="3 4">
    <name type="scientific">Aquisphaera giovannonii</name>
    <dbReference type="NCBI Taxonomy" id="406548"/>
    <lineage>
        <taxon>Bacteria</taxon>
        <taxon>Pseudomonadati</taxon>
        <taxon>Planctomycetota</taxon>
        <taxon>Planctomycetia</taxon>
        <taxon>Isosphaerales</taxon>
        <taxon>Isosphaeraceae</taxon>
        <taxon>Aquisphaera</taxon>
    </lineage>
</organism>
<dbReference type="InterPro" id="IPR012902">
    <property type="entry name" value="N_methyl_site"/>
</dbReference>
<dbReference type="Gene3D" id="3.30.700.10">
    <property type="entry name" value="Glycoprotein, Type 4 Pilin"/>
    <property type="match status" value="1"/>
</dbReference>
<keyword evidence="1" id="KW-0812">Transmembrane</keyword>
<gene>
    <name evidence="3" type="primary">pulG_11</name>
    <name evidence="3" type="ORF">OJF2_70190</name>
</gene>
<dbReference type="Proteomes" id="UP000324233">
    <property type="component" value="Chromosome"/>
</dbReference>
<keyword evidence="1" id="KW-0472">Membrane</keyword>
<evidence type="ECO:0000313" key="3">
    <source>
        <dbReference type="EMBL" id="QEH38418.1"/>
    </source>
</evidence>
<feature type="domain" description="DUF1559" evidence="2">
    <location>
        <begin position="39"/>
        <end position="337"/>
    </location>
</feature>
<dbReference type="PANTHER" id="PTHR30093">
    <property type="entry name" value="GENERAL SECRETION PATHWAY PROTEIN G"/>
    <property type="match status" value="1"/>
</dbReference>
<evidence type="ECO:0000256" key="1">
    <source>
        <dbReference type="SAM" id="Phobius"/>
    </source>
</evidence>
<evidence type="ECO:0000313" key="4">
    <source>
        <dbReference type="Proteomes" id="UP000324233"/>
    </source>
</evidence>
<dbReference type="KEGG" id="agv:OJF2_70190"/>
<dbReference type="SUPFAM" id="SSF54523">
    <property type="entry name" value="Pili subunits"/>
    <property type="match status" value="1"/>
</dbReference>
<dbReference type="InterPro" id="IPR011453">
    <property type="entry name" value="DUF1559"/>
</dbReference>
<dbReference type="Pfam" id="PF07596">
    <property type="entry name" value="SBP_bac_10"/>
    <property type="match status" value="1"/>
</dbReference>
<dbReference type="AlphaFoldDB" id="A0A5B9WCL8"/>
<reference evidence="3 4" key="1">
    <citation type="submission" date="2019-08" db="EMBL/GenBank/DDBJ databases">
        <title>Deep-cultivation of Planctomycetes and their phenomic and genomic characterization uncovers novel biology.</title>
        <authorList>
            <person name="Wiegand S."/>
            <person name="Jogler M."/>
            <person name="Boedeker C."/>
            <person name="Pinto D."/>
            <person name="Vollmers J."/>
            <person name="Rivas-Marin E."/>
            <person name="Kohn T."/>
            <person name="Peeters S.H."/>
            <person name="Heuer A."/>
            <person name="Rast P."/>
            <person name="Oberbeckmann S."/>
            <person name="Bunk B."/>
            <person name="Jeske O."/>
            <person name="Meyerdierks A."/>
            <person name="Storesund J.E."/>
            <person name="Kallscheuer N."/>
            <person name="Luecker S."/>
            <person name="Lage O.M."/>
            <person name="Pohl T."/>
            <person name="Merkel B.J."/>
            <person name="Hornburger P."/>
            <person name="Mueller R.-W."/>
            <person name="Bruemmer F."/>
            <person name="Labrenz M."/>
            <person name="Spormann A.M."/>
            <person name="Op den Camp H."/>
            <person name="Overmann J."/>
            <person name="Amann R."/>
            <person name="Jetten M.S.M."/>
            <person name="Mascher T."/>
            <person name="Medema M.H."/>
            <person name="Devos D.P."/>
            <person name="Kaster A.-K."/>
            <person name="Ovreas L."/>
            <person name="Rohde M."/>
            <person name="Galperin M.Y."/>
            <person name="Jogler C."/>
        </authorList>
    </citation>
    <scope>NUCLEOTIDE SEQUENCE [LARGE SCALE GENOMIC DNA]</scope>
    <source>
        <strain evidence="3 4">OJF2</strain>
    </source>
</reference>
<dbReference type="NCBIfam" id="TIGR02532">
    <property type="entry name" value="IV_pilin_GFxxxE"/>
    <property type="match status" value="1"/>
</dbReference>
<dbReference type="InterPro" id="IPR027558">
    <property type="entry name" value="Pre_pil_HX9DG_C"/>
</dbReference>
<proteinExistence type="predicted"/>
<dbReference type="NCBIfam" id="TIGR04294">
    <property type="entry name" value="pre_pil_HX9DG"/>
    <property type="match status" value="1"/>
</dbReference>
<feature type="transmembrane region" description="Helical" evidence="1">
    <location>
        <begin position="12"/>
        <end position="35"/>
    </location>
</feature>
<dbReference type="RefSeq" id="WP_148597861.1">
    <property type="nucleotide sequence ID" value="NZ_CP042997.1"/>
</dbReference>
<sequence>MIDGRIRRAGRRIGFTLIELLVVIAIIAVLIALLLPAVQSAREAARRAQCTNNLKQMGLALHNYESANGCFPPAGQGSAYDGPVPGNLFADGVGLMPRILQFMEQKAVFDSMNFSLDYNHVSGANFTASTTIISAFLCPSTARQGDPYRDAIDPYDAMSQATGIGYAYQDYGATCSTDIDPEGRTGLLASSPITPYRNRTTWTDGMLKAHRTRIAEITDGTSNTIAVAEDAGRDARYCSGATENFYSPALPNVLRDVYGPTFYRRFWRWACPDGAYNVSGQVNNRGLPACATTAYVFPNPTSANNAGANDEIFAFHPGGANALMGDGSVRFLKDSTNVVVLRQIITLRGGEVVSGGAY</sequence>
<keyword evidence="4" id="KW-1185">Reference proteome</keyword>
<dbReference type="OrthoDB" id="273096at2"/>